<comment type="caution">
    <text evidence="1">The sequence shown here is derived from an EMBL/GenBank/DDBJ whole genome shotgun (WGS) entry which is preliminary data.</text>
</comment>
<dbReference type="AlphaFoldDB" id="A0A828Z3U2"/>
<evidence type="ECO:0000313" key="2">
    <source>
        <dbReference type="Proteomes" id="UP000001338"/>
    </source>
</evidence>
<sequence>MRIVAPSILFFTDLSENSSALPLFMDRDQADNLGFFSTGFHS</sequence>
<organism evidence="1 2">
    <name type="scientific">Leptospira weilii str. 2006001853</name>
    <dbReference type="NCBI Taxonomy" id="1001589"/>
    <lineage>
        <taxon>Bacteria</taxon>
        <taxon>Pseudomonadati</taxon>
        <taxon>Spirochaetota</taxon>
        <taxon>Spirochaetia</taxon>
        <taxon>Leptospirales</taxon>
        <taxon>Leptospiraceae</taxon>
        <taxon>Leptospira</taxon>
    </lineage>
</organism>
<reference evidence="1 2" key="1">
    <citation type="submission" date="2012-10" db="EMBL/GenBank/DDBJ databases">
        <authorList>
            <person name="Harkins D.M."/>
            <person name="Durkin A.S."/>
            <person name="Brinkac L.M."/>
            <person name="Haft D.H."/>
            <person name="Selengut J.D."/>
            <person name="Sanka R."/>
            <person name="DePew J."/>
            <person name="Purushe J."/>
            <person name="Whelen A.C."/>
            <person name="Vinetz J.M."/>
            <person name="Sutton G.G."/>
            <person name="Nierman W.C."/>
            <person name="Fouts D.E."/>
        </authorList>
    </citation>
    <scope>NUCLEOTIDE SEQUENCE [LARGE SCALE GENOMIC DNA]</scope>
    <source>
        <strain evidence="1 2">2006001853</strain>
    </source>
</reference>
<dbReference type="EMBL" id="AFLV02000049">
    <property type="protein sequence ID" value="EKR64246.1"/>
    <property type="molecule type" value="Genomic_DNA"/>
</dbReference>
<proteinExistence type="predicted"/>
<protein>
    <submittedName>
        <fullName evidence="1">Uncharacterized protein</fullName>
    </submittedName>
</protein>
<accession>A0A828Z3U2</accession>
<dbReference type="Proteomes" id="UP000001338">
    <property type="component" value="Unassembled WGS sequence"/>
</dbReference>
<name>A0A828Z3U2_9LEPT</name>
<evidence type="ECO:0000313" key="1">
    <source>
        <dbReference type="EMBL" id="EKR64246.1"/>
    </source>
</evidence>
<gene>
    <name evidence="1" type="ORF">LEP1GSC036_3861</name>
</gene>